<reference evidence="2 3" key="1">
    <citation type="submission" date="2018-05" db="EMBL/GenBank/DDBJ databases">
        <title>Vibrio limimaris sp. nov., isolated from marine sediment.</title>
        <authorList>
            <person name="Li C.-M."/>
        </authorList>
    </citation>
    <scope>NUCLEOTIDE SEQUENCE [LARGE SCALE GENOMIC DNA]</scope>
    <source>
        <strain evidence="2 3">E4404</strain>
    </source>
</reference>
<evidence type="ECO:0000313" key="2">
    <source>
        <dbReference type="EMBL" id="PWI32648.1"/>
    </source>
</evidence>
<name>A0A2U3B792_9VIBR</name>
<dbReference type="PANTHER" id="PTHR30087">
    <property type="entry name" value="INNER MEMBRANE PROTEIN"/>
    <property type="match status" value="1"/>
</dbReference>
<dbReference type="PANTHER" id="PTHR30087:SF0">
    <property type="entry name" value="INNER MEMBRANE PROTEIN"/>
    <property type="match status" value="1"/>
</dbReference>
<dbReference type="InterPro" id="IPR013560">
    <property type="entry name" value="DUF1722"/>
</dbReference>
<dbReference type="Proteomes" id="UP000245362">
    <property type="component" value="Unassembled WGS sequence"/>
</dbReference>
<feature type="domain" description="DUF1722" evidence="1">
    <location>
        <begin position="197"/>
        <end position="313"/>
    </location>
</feature>
<dbReference type="InterPro" id="IPR007553">
    <property type="entry name" value="2-thiour_desulf"/>
</dbReference>
<dbReference type="PIRSF" id="PIRSF037004">
    <property type="entry name" value="UCP037004"/>
    <property type="match status" value="1"/>
</dbReference>
<evidence type="ECO:0000259" key="1">
    <source>
        <dbReference type="Pfam" id="PF08349"/>
    </source>
</evidence>
<dbReference type="RefSeq" id="WP_109320434.1">
    <property type="nucleotide sequence ID" value="NZ_QFWT01000008.1"/>
</dbReference>
<sequence length="322" mass="37494">MKSTTINVGISACVLGEKVRFDSGHKLNRFVANELTRHFSFLPVCPEVGIGLPVPRPAIRLISDQQRIALVEAKNPDNDFTAPMQHYARQKVAELSQHALCGYIVCAKSPTCGMERVKVYKHNRADKEGVGLFARELMTQMPWLPVEEDGRLNDPYLRENFVSRIYCLHDFYQSVGYETEASKINAADVVAFHSRYKLTLMAHNPRMYKQLGQMVATFRDYEPERFFYDYRLGLMQALTYRASRNNQTNVLMHIQGYFKRMLSRQEKQELARVIQDYRIGELPVLAPITLIKHYLQAYPNNYLQQQRYLEPYPQALRLRYNL</sequence>
<dbReference type="Pfam" id="PF04463">
    <property type="entry name" value="2-thiour_desulf"/>
    <property type="match status" value="1"/>
</dbReference>
<comment type="caution">
    <text evidence="2">The sequence shown here is derived from an EMBL/GenBank/DDBJ whole genome shotgun (WGS) entry which is preliminary data.</text>
</comment>
<evidence type="ECO:0000313" key="3">
    <source>
        <dbReference type="Proteomes" id="UP000245362"/>
    </source>
</evidence>
<dbReference type="EMBL" id="QFWT01000008">
    <property type="protein sequence ID" value="PWI32648.1"/>
    <property type="molecule type" value="Genomic_DNA"/>
</dbReference>
<keyword evidence="3" id="KW-1185">Reference proteome</keyword>
<dbReference type="OrthoDB" id="495783at2"/>
<dbReference type="Pfam" id="PF08349">
    <property type="entry name" value="DUF1722"/>
    <property type="match status" value="1"/>
</dbReference>
<dbReference type="AlphaFoldDB" id="A0A2U3B792"/>
<organism evidence="2 3">
    <name type="scientific">Vibrio albus</name>
    <dbReference type="NCBI Taxonomy" id="2200953"/>
    <lineage>
        <taxon>Bacteria</taxon>
        <taxon>Pseudomonadati</taxon>
        <taxon>Pseudomonadota</taxon>
        <taxon>Gammaproteobacteria</taxon>
        <taxon>Vibrionales</taxon>
        <taxon>Vibrionaceae</taxon>
        <taxon>Vibrio</taxon>
    </lineage>
</organism>
<proteinExistence type="predicted"/>
<protein>
    <recommendedName>
        <fullName evidence="1">DUF1722 domain-containing protein</fullName>
    </recommendedName>
</protein>
<gene>
    <name evidence="2" type="ORF">DI392_14630</name>
</gene>
<accession>A0A2U3B792</accession>
<dbReference type="InterPro" id="IPR017087">
    <property type="entry name" value="UCP037004"/>
</dbReference>